<dbReference type="GO" id="GO:0000160">
    <property type="term" value="P:phosphorelay signal transduction system"/>
    <property type="evidence" value="ECO:0007669"/>
    <property type="project" value="UniProtKB-KW"/>
</dbReference>
<dbReference type="STRING" id="1834191.A5886_001209"/>
<dbReference type="PROSITE" id="PS50043">
    <property type="entry name" value="HTH_LUXR_2"/>
    <property type="match status" value="1"/>
</dbReference>
<reference evidence="9 10" key="1">
    <citation type="submission" date="2017-05" db="EMBL/GenBank/DDBJ databases">
        <title>The Genome Sequence of Enterococcus sp. 8G7_MSG3316.</title>
        <authorList>
            <consortium name="The Broad Institute Genomics Platform"/>
            <consortium name="The Broad Institute Genomic Center for Infectious Diseases"/>
            <person name="Earl A."/>
            <person name="Manson A."/>
            <person name="Schwartman J."/>
            <person name="Gilmore M."/>
            <person name="Abouelleil A."/>
            <person name="Cao P."/>
            <person name="Chapman S."/>
            <person name="Cusick C."/>
            <person name="Shea T."/>
            <person name="Young S."/>
            <person name="Neafsey D."/>
            <person name="Nusbaum C."/>
            <person name="Birren B."/>
        </authorList>
    </citation>
    <scope>NUCLEOTIDE SEQUENCE [LARGE SCALE GENOMIC DNA]</scope>
    <source>
        <strain evidence="9 10">8G7_MSG3316</strain>
    </source>
</reference>
<comment type="caution">
    <text evidence="9">The sequence shown here is derived from an EMBL/GenBank/DDBJ whole genome shotgun (WGS) entry which is preliminary data.</text>
</comment>
<dbReference type="EMBL" id="NGKU01000001">
    <property type="protein sequence ID" value="OTN76132.1"/>
    <property type="molecule type" value="Genomic_DNA"/>
</dbReference>
<keyword evidence="3" id="KW-0805">Transcription regulation</keyword>
<keyword evidence="1 6" id="KW-0597">Phosphoprotein</keyword>
<dbReference type="Pfam" id="PF00072">
    <property type="entry name" value="Response_reg"/>
    <property type="match status" value="1"/>
</dbReference>
<evidence type="ECO:0000313" key="9">
    <source>
        <dbReference type="EMBL" id="OTN76132.1"/>
    </source>
</evidence>
<evidence type="ECO:0000259" key="8">
    <source>
        <dbReference type="PROSITE" id="PS50110"/>
    </source>
</evidence>
<dbReference type="CDD" id="cd06170">
    <property type="entry name" value="LuxR_C_like"/>
    <property type="match status" value="1"/>
</dbReference>
<dbReference type="InterPro" id="IPR036388">
    <property type="entry name" value="WH-like_DNA-bd_sf"/>
</dbReference>
<organism evidence="9 10">
    <name type="scientific">Candidatus Enterococcus testudinis</name>
    <dbReference type="NCBI Taxonomy" id="1834191"/>
    <lineage>
        <taxon>Bacteria</taxon>
        <taxon>Bacillati</taxon>
        <taxon>Bacillota</taxon>
        <taxon>Bacilli</taxon>
        <taxon>Lactobacillales</taxon>
        <taxon>Enterococcaceae</taxon>
        <taxon>Enterococcus</taxon>
    </lineage>
</organism>
<evidence type="ECO:0000256" key="1">
    <source>
        <dbReference type="ARBA" id="ARBA00022553"/>
    </source>
</evidence>
<gene>
    <name evidence="9" type="ORF">A5886_001209</name>
</gene>
<dbReference type="CDD" id="cd17535">
    <property type="entry name" value="REC_NarL-like"/>
    <property type="match status" value="1"/>
</dbReference>
<dbReference type="Proteomes" id="UP000195043">
    <property type="component" value="Unassembled WGS sequence"/>
</dbReference>
<evidence type="ECO:0000256" key="6">
    <source>
        <dbReference type="PROSITE-ProRule" id="PRU00169"/>
    </source>
</evidence>
<dbReference type="PRINTS" id="PR00038">
    <property type="entry name" value="HTHLUXR"/>
</dbReference>
<dbReference type="InterPro" id="IPR000792">
    <property type="entry name" value="Tscrpt_reg_LuxR_C"/>
</dbReference>
<keyword evidence="10" id="KW-1185">Reference proteome</keyword>
<dbReference type="InterPro" id="IPR058245">
    <property type="entry name" value="NreC/VraR/RcsB-like_REC"/>
</dbReference>
<feature type="modified residue" description="4-aspartylphosphate" evidence="6">
    <location>
        <position position="51"/>
    </location>
</feature>
<dbReference type="InterPro" id="IPR001789">
    <property type="entry name" value="Sig_transdc_resp-reg_receiver"/>
</dbReference>
<dbReference type="RefSeq" id="WP_086274121.1">
    <property type="nucleotide sequence ID" value="NZ_NGKU01000001.1"/>
</dbReference>
<dbReference type="Pfam" id="PF00196">
    <property type="entry name" value="GerE"/>
    <property type="match status" value="1"/>
</dbReference>
<dbReference type="PANTHER" id="PTHR43214">
    <property type="entry name" value="TWO-COMPONENT RESPONSE REGULATOR"/>
    <property type="match status" value="1"/>
</dbReference>
<keyword evidence="2" id="KW-0902">Two-component regulatory system</keyword>
<evidence type="ECO:0000256" key="3">
    <source>
        <dbReference type="ARBA" id="ARBA00023015"/>
    </source>
</evidence>
<sequence>MKVFLLDDHELFAKSLTIALSSFEVELDTYSNYSSLLDTLHHDEPDIFLLDVQLKETNGFEVAASLLASDPNRRIIFLSGFEGSYHLNKAFEIGAKAYLNKDISVEILIETIESVYLGEVFCFESGNVLSKREIAVLELVAEGLIQEEIAEKLLISRRTVNNHIHSINNKLGVTSSLSSVIKAIKDGIIVLK</sequence>
<keyword evidence="4" id="KW-0238">DNA-binding</keyword>
<dbReference type="SMART" id="SM00448">
    <property type="entry name" value="REC"/>
    <property type="match status" value="1"/>
</dbReference>
<dbReference type="Gene3D" id="1.10.10.10">
    <property type="entry name" value="Winged helix-like DNA-binding domain superfamily/Winged helix DNA-binding domain"/>
    <property type="match status" value="1"/>
</dbReference>
<dbReference type="SUPFAM" id="SSF52172">
    <property type="entry name" value="CheY-like"/>
    <property type="match status" value="1"/>
</dbReference>
<feature type="domain" description="HTH luxR-type" evidence="7">
    <location>
        <begin position="122"/>
        <end position="187"/>
    </location>
</feature>
<dbReference type="GO" id="GO:0003677">
    <property type="term" value="F:DNA binding"/>
    <property type="evidence" value="ECO:0007669"/>
    <property type="project" value="UniProtKB-KW"/>
</dbReference>
<feature type="domain" description="Response regulatory" evidence="8">
    <location>
        <begin position="2"/>
        <end position="116"/>
    </location>
</feature>
<dbReference type="InterPro" id="IPR039420">
    <property type="entry name" value="WalR-like"/>
</dbReference>
<dbReference type="GO" id="GO:0006355">
    <property type="term" value="P:regulation of DNA-templated transcription"/>
    <property type="evidence" value="ECO:0007669"/>
    <property type="project" value="InterPro"/>
</dbReference>
<name>A0A242A597_9ENTE</name>
<evidence type="ECO:0000256" key="2">
    <source>
        <dbReference type="ARBA" id="ARBA00023012"/>
    </source>
</evidence>
<dbReference type="AlphaFoldDB" id="A0A242A597"/>
<accession>A0A242A597</accession>
<dbReference type="PROSITE" id="PS50110">
    <property type="entry name" value="RESPONSE_REGULATORY"/>
    <property type="match status" value="1"/>
</dbReference>
<dbReference type="SMART" id="SM00421">
    <property type="entry name" value="HTH_LUXR"/>
    <property type="match status" value="1"/>
</dbReference>
<evidence type="ECO:0000313" key="10">
    <source>
        <dbReference type="Proteomes" id="UP000195043"/>
    </source>
</evidence>
<dbReference type="Gene3D" id="3.40.50.2300">
    <property type="match status" value="1"/>
</dbReference>
<keyword evidence="5" id="KW-0804">Transcription</keyword>
<evidence type="ECO:0000259" key="7">
    <source>
        <dbReference type="PROSITE" id="PS50043"/>
    </source>
</evidence>
<protein>
    <recommendedName>
        <fullName evidence="11">DNA-binding response regulator</fullName>
    </recommendedName>
</protein>
<dbReference type="InterPro" id="IPR011006">
    <property type="entry name" value="CheY-like_superfamily"/>
</dbReference>
<evidence type="ECO:0008006" key="11">
    <source>
        <dbReference type="Google" id="ProtNLM"/>
    </source>
</evidence>
<proteinExistence type="predicted"/>
<evidence type="ECO:0000256" key="5">
    <source>
        <dbReference type="ARBA" id="ARBA00023163"/>
    </source>
</evidence>
<evidence type="ECO:0000256" key="4">
    <source>
        <dbReference type="ARBA" id="ARBA00023125"/>
    </source>
</evidence>